<evidence type="ECO:0000313" key="1">
    <source>
        <dbReference type="EMBL" id="KRG99522.1"/>
    </source>
</evidence>
<dbReference type="PANTHER" id="PTHR48475:SF2">
    <property type="entry name" value="RIBONUCLEASE H"/>
    <property type="match status" value="1"/>
</dbReference>
<sequence>MHSKNSERNLMKSKWYIRYDINDTVDELVKLETLPRLGQLKTFKLRTLSFSYVSTKECMQVETQELESWKTTIVEYLLKGILLEEREKAKKWRTQAAKYKIANEMYQRGFFSPLLKCLDNEQVDYVVRELYYKGICGMHSRGRSMAARVLRVGYY</sequence>
<accession>A0A0R0F8R9</accession>
<organism evidence="1">
    <name type="scientific">Glycine max</name>
    <name type="common">Soybean</name>
    <name type="synonym">Glycine hispida</name>
    <dbReference type="NCBI Taxonomy" id="3847"/>
    <lineage>
        <taxon>Eukaryota</taxon>
        <taxon>Viridiplantae</taxon>
        <taxon>Streptophyta</taxon>
        <taxon>Embryophyta</taxon>
        <taxon>Tracheophyta</taxon>
        <taxon>Spermatophyta</taxon>
        <taxon>Magnoliopsida</taxon>
        <taxon>eudicotyledons</taxon>
        <taxon>Gunneridae</taxon>
        <taxon>Pentapetalae</taxon>
        <taxon>rosids</taxon>
        <taxon>fabids</taxon>
        <taxon>Fabales</taxon>
        <taxon>Fabaceae</taxon>
        <taxon>Papilionoideae</taxon>
        <taxon>50 kb inversion clade</taxon>
        <taxon>NPAAA clade</taxon>
        <taxon>indigoferoid/millettioid clade</taxon>
        <taxon>Phaseoleae</taxon>
        <taxon>Glycine</taxon>
        <taxon>Glycine subgen. Soja</taxon>
    </lineage>
</organism>
<evidence type="ECO:0000313" key="2">
    <source>
        <dbReference type="EnsemblPlants" id="KRG99522"/>
    </source>
</evidence>
<dbReference type="OMA" id="TQELESW"/>
<dbReference type="Gramene" id="KRG99522">
    <property type="protein sequence ID" value="KRG99522"/>
    <property type="gene ID" value="GLYMA_18G151500"/>
</dbReference>
<dbReference type="EMBL" id="CM000851">
    <property type="protein sequence ID" value="KRG99522.1"/>
    <property type="molecule type" value="Genomic_DNA"/>
</dbReference>
<evidence type="ECO:0000313" key="3">
    <source>
        <dbReference type="Proteomes" id="UP000008827"/>
    </source>
</evidence>
<dbReference type="Proteomes" id="UP000008827">
    <property type="component" value="Chromosome 18"/>
</dbReference>
<dbReference type="InParanoid" id="A0A0R0F8R9"/>
<protein>
    <submittedName>
        <fullName evidence="1 2">Uncharacterized protein</fullName>
    </submittedName>
</protein>
<gene>
    <name evidence="1" type="ORF">GLYMA_18G151500</name>
</gene>
<proteinExistence type="predicted"/>
<dbReference type="EnsemblPlants" id="KRG99522">
    <property type="protein sequence ID" value="KRG99522"/>
    <property type="gene ID" value="GLYMA_18G151500"/>
</dbReference>
<reference evidence="2" key="2">
    <citation type="submission" date="2018-02" db="UniProtKB">
        <authorList>
            <consortium name="EnsemblPlants"/>
        </authorList>
    </citation>
    <scope>IDENTIFICATION</scope>
    <source>
        <strain evidence="2">Williams 82</strain>
    </source>
</reference>
<dbReference type="PANTHER" id="PTHR48475">
    <property type="entry name" value="RIBONUCLEASE H"/>
    <property type="match status" value="1"/>
</dbReference>
<keyword evidence="3" id="KW-1185">Reference proteome</keyword>
<reference evidence="1 2" key="1">
    <citation type="journal article" date="2010" name="Nature">
        <title>Genome sequence of the palaeopolyploid soybean.</title>
        <authorList>
            <person name="Schmutz J."/>
            <person name="Cannon S.B."/>
            <person name="Schlueter J."/>
            <person name="Ma J."/>
            <person name="Mitros T."/>
            <person name="Nelson W."/>
            <person name="Hyten D.L."/>
            <person name="Song Q."/>
            <person name="Thelen J.J."/>
            <person name="Cheng J."/>
            <person name="Xu D."/>
            <person name="Hellsten U."/>
            <person name="May G.D."/>
            <person name="Yu Y."/>
            <person name="Sakurai T."/>
            <person name="Umezawa T."/>
            <person name="Bhattacharyya M.K."/>
            <person name="Sandhu D."/>
            <person name="Valliyodan B."/>
            <person name="Lindquist E."/>
            <person name="Peto M."/>
            <person name="Grant D."/>
            <person name="Shu S."/>
            <person name="Goodstein D."/>
            <person name="Barry K."/>
            <person name="Futrell-Griggs M."/>
            <person name="Abernathy B."/>
            <person name="Du J."/>
            <person name="Tian Z."/>
            <person name="Zhu L."/>
            <person name="Gill N."/>
            <person name="Joshi T."/>
            <person name="Libault M."/>
            <person name="Sethuraman A."/>
            <person name="Zhang X.-C."/>
            <person name="Shinozaki K."/>
            <person name="Nguyen H.T."/>
            <person name="Wing R.A."/>
            <person name="Cregan P."/>
            <person name="Specht J."/>
            <person name="Grimwood J."/>
            <person name="Rokhsar D."/>
            <person name="Stacey G."/>
            <person name="Shoemaker R.C."/>
            <person name="Jackson S.A."/>
        </authorList>
    </citation>
    <scope>NUCLEOTIDE SEQUENCE</scope>
    <source>
        <strain evidence="2">cv. Williams 82</strain>
        <tissue evidence="1">Callus</tissue>
    </source>
</reference>
<name>A0A0R0F8R9_SOYBN</name>
<dbReference type="AlphaFoldDB" id="A0A0R0F8R9"/>
<reference evidence="1" key="3">
    <citation type="submission" date="2018-07" db="EMBL/GenBank/DDBJ databases">
        <title>WGS assembly of Glycine max.</title>
        <authorList>
            <person name="Schmutz J."/>
            <person name="Cannon S."/>
            <person name="Schlueter J."/>
            <person name="Ma J."/>
            <person name="Mitros T."/>
            <person name="Nelson W."/>
            <person name="Hyten D."/>
            <person name="Song Q."/>
            <person name="Thelen J."/>
            <person name="Cheng J."/>
            <person name="Xu D."/>
            <person name="Hellsten U."/>
            <person name="May G."/>
            <person name="Yu Y."/>
            <person name="Sakurai T."/>
            <person name="Umezawa T."/>
            <person name="Bhattacharyya M."/>
            <person name="Sandhu D."/>
            <person name="Valliyodan B."/>
            <person name="Lindquist E."/>
            <person name="Peto M."/>
            <person name="Grant D."/>
            <person name="Shu S."/>
            <person name="Goodstein D."/>
            <person name="Barry K."/>
            <person name="Futrell-Griggs M."/>
            <person name="Abernathy B."/>
            <person name="Du J."/>
            <person name="Tian Z."/>
            <person name="Zhu L."/>
            <person name="Gill N."/>
            <person name="Joshi T."/>
            <person name="Libault M."/>
            <person name="Sethuraman A."/>
            <person name="Zhang X."/>
            <person name="Shinozaki K."/>
            <person name="Nguyen H."/>
            <person name="Wing R."/>
            <person name="Cregan P."/>
            <person name="Specht J."/>
            <person name="Grimwood J."/>
            <person name="Rokhsar D."/>
            <person name="Stacey G."/>
            <person name="Shoemaker R."/>
            <person name="Jackson S."/>
        </authorList>
    </citation>
    <scope>NUCLEOTIDE SEQUENCE</scope>
    <source>
        <tissue evidence="1">Callus</tissue>
    </source>
</reference>